<feature type="compositionally biased region" description="Low complexity" evidence="1">
    <location>
        <begin position="92"/>
        <end position="102"/>
    </location>
</feature>
<dbReference type="Proteomes" id="UP000253958">
    <property type="component" value="Chromosome"/>
</dbReference>
<dbReference type="RefSeq" id="WP_114918956.1">
    <property type="nucleotide sequence ID" value="NZ_CP031263.1"/>
</dbReference>
<feature type="compositionally biased region" description="Polar residues" evidence="1">
    <location>
        <begin position="103"/>
        <end position="118"/>
    </location>
</feature>
<sequence length="118" mass="12783">MAKTNYWLTDGYGNKAVAVGVEERDRWVPRGWTEATEPVDGERVWMRHTDHGGHQLFAAGVVETWRALGWEPSAPPEPVDVLHDAQLVDVAAAPTPTAQSTTDNSTTETAASGNTKGK</sequence>
<proteinExistence type="predicted"/>
<protein>
    <submittedName>
        <fullName evidence="2">Uncharacterized protein</fullName>
    </submittedName>
</protein>
<evidence type="ECO:0000313" key="3">
    <source>
        <dbReference type="Proteomes" id="UP000253958"/>
    </source>
</evidence>
<dbReference type="AlphaFoldDB" id="A0A6N3JVK3"/>
<evidence type="ECO:0000313" key="2">
    <source>
        <dbReference type="EMBL" id="AXH89402.1"/>
    </source>
</evidence>
<name>A0A6N3JVK3_9ACTN</name>
<reference evidence="2 3" key="2">
    <citation type="submission" date="2018-08" db="EMBL/GenBank/DDBJ databases">
        <title>Streptomyces kandeliansis sp. nov., an endophytic bacterium isolated from mangrove plant.</title>
        <authorList>
            <person name="Wang R."/>
        </authorList>
    </citation>
    <scope>NUCLEOTIDE SEQUENCE [LARGE SCALE GENOMIC DNA]</scope>
    <source>
        <strain evidence="3">H14(2018)</strain>
    </source>
</reference>
<accession>A0A6N3JVK3</accession>
<reference evidence="2 3" key="1">
    <citation type="submission" date="2018-07" db="EMBL/GenBank/DDBJ databases">
        <authorList>
            <person name="Ye Y."/>
        </authorList>
    </citation>
    <scope>NUCLEOTIDE SEQUENCE [LARGE SCALE GENOMIC DNA]</scope>
    <source>
        <strain evidence="3">H14(2018)</strain>
    </source>
</reference>
<gene>
    <name evidence="2" type="ORF">DVH21_05320</name>
</gene>
<evidence type="ECO:0000256" key="1">
    <source>
        <dbReference type="SAM" id="MobiDB-lite"/>
    </source>
</evidence>
<organism evidence="2 3">
    <name type="scientific">Micromonospora aurantiaca</name>
    <name type="common">nom. illeg.</name>
    <dbReference type="NCBI Taxonomy" id="47850"/>
    <lineage>
        <taxon>Bacteria</taxon>
        <taxon>Bacillati</taxon>
        <taxon>Actinomycetota</taxon>
        <taxon>Actinomycetes</taxon>
        <taxon>Micromonosporales</taxon>
        <taxon>Micromonosporaceae</taxon>
        <taxon>Micromonospora</taxon>
    </lineage>
</organism>
<dbReference type="EMBL" id="CP031263">
    <property type="protein sequence ID" value="AXH89402.1"/>
    <property type="molecule type" value="Genomic_DNA"/>
</dbReference>
<feature type="region of interest" description="Disordered" evidence="1">
    <location>
        <begin position="92"/>
        <end position="118"/>
    </location>
</feature>